<evidence type="ECO:0000256" key="4">
    <source>
        <dbReference type="ARBA" id="ARBA00022630"/>
    </source>
</evidence>
<dbReference type="InterPro" id="IPR016171">
    <property type="entry name" value="Vanillyl_alc_oxidase_C-sub2"/>
</dbReference>
<dbReference type="Pfam" id="PF01565">
    <property type="entry name" value="FAD_binding_4"/>
    <property type="match status" value="1"/>
</dbReference>
<reference evidence="14 15" key="1">
    <citation type="journal article" date="2010" name="Science">
        <title>Genomic analysis of organismal complexity in the multicellular green alga Volvox carteri.</title>
        <authorList>
            <person name="Prochnik S.E."/>
            <person name="Umen J."/>
            <person name="Nedelcu A.M."/>
            <person name="Hallmann A."/>
            <person name="Miller S.M."/>
            <person name="Nishii I."/>
            <person name="Ferris P."/>
            <person name="Kuo A."/>
            <person name="Mitros T."/>
            <person name="Fritz-Laylin L.K."/>
            <person name="Hellsten U."/>
            <person name="Chapman J."/>
            <person name="Simakov O."/>
            <person name="Rensing S.A."/>
            <person name="Terry A."/>
            <person name="Pangilinan J."/>
            <person name="Kapitonov V."/>
            <person name="Jurka J."/>
            <person name="Salamov A."/>
            <person name="Shapiro H."/>
            <person name="Schmutz J."/>
            <person name="Grimwood J."/>
            <person name="Lindquist E."/>
            <person name="Lucas S."/>
            <person name="Grigoriev I.V."/>
            <person name="Schmitt R."/>
            <person name="Kirk D."/>
            <person name="Rokhsar D.S."/>
        </authorList>
    </citation>
    <scope>NUCLEOTIDE SEQUENCE [LARGE SCALE GENOMIC DNA]</scope>
    <source>
        <strain evidence="15">f. Nagariensis / Eve</strain>
    </source>
</reference>
<dbReference type="InterPro" id="IPR036318">
    <property type="entry name" value="FAD-bd_PCMH-like_sf"/>
</dbReference>
<gene>
    <name evidence="14" type="ORF">VOLCADRAFT_103047</name>
</gene>
<dbReference type="PANTHER" id="PTHR11748">
    <property type="entry name" value="D-LACTATE DEHYDROGENASE"/>
    <property type="match status" value="1"/>
</dbReference>
<comment type="subcellular location">
    <subcellularLocation>
        <location evidence="2">Mitochondrion</location>
    </subcellularLocation>
</comment>
<dbReference type="GeneID" id="9617777"/>
<dbReference type="KEGG" id="vcn:VOLCADRAFT_103047"/>
<dbReference type="GO" id="GO:1903457">
    <property type="term" value="P:lactate catabolic process"/>
    <property type="evidence" value="ECO:0007669"/>
    <property type="project" value="TreeGrafter"/>
</dbReference>
<accession>D8TJK2</accession>
<evidence type="ECO:0000313" key="15">
    <source>
        <dbReference type="Proteomes" id="UP000001058"/>
    </source>
</evidence>
<feature type="domain" description="FAD-binding PCMH-type" evidence="13">
    <location>
        <begin position="610"/>
        <end position="851"/>
    </location>
</feature>
<dbReference type="InterPro" id="IPR009051">
    <property type="entry name" value="Helical_ferredxn"/>
</dbReference>
<proteinExistence type="inferred from homology"/>
<keyword evidence="11" id="KW-1133">Transmembrane helix</keyword>
<dbReference type="SUPFAM" id="SSF55103">
    <property type="entry name" value="FAD-linked oxidases, C-terminal domain"/>
    <property type="match status" value="1"/>
</dbReference>
<keyword evidence="4" id="KW-0285">Flavoprotein</keyword>
<evidence type="ECO:0000256" key="11">
    <source>
        <dbReference type="SAM" id="Phobius"/>
    </source>
</evidence>
<dbReference type="GO" id="GO:0004458">
    <property type="term" value="F:D-lactate dehydrogenase (cytochrome) activity"/>
    <property type="evidence" value="ECO:0007669"/>
    <property type="project" value="UniProtKB-EC"/>
</dbReference>
<dbReference type="InterPro" id="IPR016167">
    <property type="entry name" value="FAD-bd_PCMH_sub1"/>
</dbReference>
<dbReference type="PROSITE" id="PS51379">
    <property type="entry name" value="4FE4S_FER_2"/>
    <property type="match status" value="1"/>
</dbReference>
<dbReference type="Gene3D" id="1.10.1060.10">
    <property type="entry name" value="Alpha-helical ferredoxin"/>
    <property type="match status" value="1"/>
</dbReference>
<dbReference type="GO" id="GO:0005739">
    <property type="term" value="C:mitochondrion"/>
    <property type="evidence" value="ECO:0007669"/>
    <property type="project" value="UniProtKB-SubCell"/>
</dbReference>
<keyword evidence="5" id="KW-0274">FAD</keyword>
<protein>
    <recommendedName>
        <fullName evidence="9">D-lactate dehydrogenase (cytochrome)</fullName>
        <ecNumber evidence="9">1.1.2.4</ecNumber>
    </recommendedName>
</protein>
<evidence type="ECO:0000259" key="13">
    <source>
        <dbReference type="PROSITE" id="PS51387"/>
    </source>
</evidence>
<comment type="cofactor">
    <cofactor evidence="1">
        <name>FAD</name>
        <dbReference type="ChEBI" id="CHEBI:57692"/>
    </cofactor>
</comment>
<dbReference type="FunFam" id="1.10.1060.10:FF:000019">
    <property type="entry name" value="Oxidoreductase/iron-sulfur cluster-binding protein"/>
    <property type="match status" value="1"/>
</dbReference>
<keyword evidence="8" id="KW-0496">Mitochondrion</keyword>
<feature type="region of interest" description="Disordered" evidence="10">
    <location>
        <begin position="449"/>
        <end position="469"/>
    </location>
</feature>
<evidence type="ECO:0000256" key="6">
    <source>
        <dbReference type="ARBA" id="ARBA00022946"/>
    </source>
</evidence>
<dbReference type="FunFam" id="3.30.43.10:FF:000018">
    <property type="entry name" value="D-lactate dehydrogenase (Dld)"/>
    <property type="match status" value="1"/>
</dbReference>
<dbReference type="InParanoid" id="D8TJK2"/>
<keyword evidence="6" id="KW-0809">Transit peptide</keyword>
<feature type="domain" description="4Fe-4S ferredoxin-type" evidence="12">
    <location>
        <begin position="1130"/>
        <end position="1161"/>
    </location>
</feature>
<evidence type="ECO:0000313" key="14">
    <source>
        <dbReference type="EMBL" id="EFJ52386.1"/>
    </source>
</evidence>
<dbReference type="Proteomes" id="UP000001058">
    <property type="component" value="Unassembled WGS sequence"/>
</dbReference>
<dbReference type="InterPro" id="IPR016166">
    <property type="entry name" value="FAD-bd_PCMH"/>
</dbReference>
<dbReference type="GO" id="GO:0008720">
    <property type="term" value="F:D-lactate dehydrogenase (NAD+) activity"/>
    <property type="evidence" value="ECO:0007669"/>
    <property type="project" value="TreeGrafter"/>
</dbReference>
<dbReference type="InterPro" id="IPR017900">
    <property type="entry name" value="4Fe4S_Fe_S_CS"/>
</dbReference>
<dbReference type="EMBL" id="GL378324">
    <property type="protein sequence ID" value="EFJ52386.1"/>
    <property type="molecule type" value="Genomic_DNA"/>
</dbReference>
<dbReference type="PANTHER" id="PTHR11748:SF111">
    <property type="entry name" value="D-LACTATE DEHYDROGENASE, MITOCHONDRIAL-RELATED"/>
    <property type="match status" value="1"/>
</dbReference>
<evidence type="ECO:0000256" key="8">
    <source>
        <dbReference type="ARBA" id="ARBA00023128"/>
    </source>
</evidence>
<dbReference type="OrthoDB" id="5332616at2759"/>
<feature type="transmembrane region" description="Helical" evidence="11">
    <location>
        <begin position="267"/>
        <end position="289"/>
    </location>
</feature>
<dbReference type="EC" id="1.1.2.4" evidence="9"/>
<dbReference type="Gene3D" id="1.10.45.10">
    <property type="entry name" value="Vanillyl-alcohol Oxidase, Chain A, domain 4"/>
    <property type="match status" value="1"/>
</dbReference>
<feature type="transmembrane region" description="Helical" evidence="11">
    <location>
        <begin position="134"/>
        <end position="152"/>
    </location>
</feature>
<dbReference type="RefSeq" id="XP_002946459.1">
    <property type="nucleotide sequence ID" value="XM_002946413.1"/>
</dbReference>
<dbReference type="Gene3D" id="3.30.465.10">
    <property type="match status" value="1"/>
</dbReference>
<dbReference type="eggNOG" id="KOG1231">
    <property type="taxonomic scope" value="Eukaryota"/>
</dbReference>
<evidence type="ECO:0000256" key="9">
    <source>
        <dbReference type="ARBA" id="ARBA00038897"/>
    </source>
</evidence>
<feature type="transmembrane region" description="Helical" evidence="11">
    <location>
        <begin position="107"/>
        <end position="128"/>
    </location>
</feature>
<keyword evidence="11" id="KW-0472">Membrane</keyword>
<comment type="similarity">
    <text evidence="3">Belongs to the FAD-binding oxidoreductase/transferase type 4 family.</text>
</comment>
<keyword evidence="7" id="KW-0560">Oxidoreductase</keyword>
<dbReference type="InterPro" id="IPR004113">
    <property type="entry name" value="FAD-bd_oxidored_4_C"/>
</dbReference>
<dbReference type="InterPro" id="IPR017896">
    <property type="entry name" value="4Fe4S_Fe-S-bd"/>
</dbReference>
<dbReference type="Pfam" id="PF02913">
    <property type="entry name" value="FAD-oxidase_C"/>
    <property type="match status" value="1"/>
</dbReference>
<evidence type="ECO:0000256" key="2">
    <source>
        <dbReference type="ARBA" id="ARBA00004173"/>
    </source>
</evidence>
<dbReference type="Gene3D" id="3.30.43.10">
    <property type="entry name" value="Uridine Diphospho-n-acetylenolpyruvylglucosamine Reductase, domain 2"/>
    <property type="match status" value="1"/>
</dbReference>
<dbReference type="PROSITE" id="PS51387">
    <property type="entry name" value="FAD_PCMH"/>
    <property type="match status" value="1"/>
</dbReference>
<dbReference type="GO" id="GO:0051536">
    <property type="term" value="F:iron-sulfur cluster binding"/>
    <property type="evidence" value="ECO:0007669"/>
    <property type="project" value="InterPro"/>
</dbReference>
<dbReference type="FunFam" id="3.30.70.2740:FF:000006">
    <property type="entry name" value="NAD-independent D-lactate dehydrogenase"/>
    <property type="match status" value="1"/>
</dbReference>
<dbReference type="STRING" id="3068.D8TJK2"/>
<evidence type="ECO:0000256" key="5">
    <source>
        <dbReference type="ARBA" id="ARBA00022827"/>
    </source>
</evidence>
<sequence>MTAMQANGGSGISDVTATAATTGETSGGEAGPVGRLEAATAPTDAAALAYSDAGATGVDGLDETRKFVFAEEWGFSRVGGDLPDGTTPATFADMFPERFFAFNPLRAVTAVALPLVAMAVGYGWLWYMHSICPAWQQLACAALIGTAYTGLFKVAHECARFSFLPEAPRLQDALGLVLMLPSLYPFTSWRLHYIHHMAHLNMLWEDTFGWHPYTKLQLATELLCGQHWLLALRRLALTTPLKLFASVGHWLRSFDGLDLKRFHKDTYWAVLAGWSGPILFLGFGIPAIIKMFGLSVRLADRAWGGLVSGYLLPWLVFHFWLSTLSLLQHTAPHIPFRAEDAGYDSGRAAICGTVTVRLPRPLELLLNDANYSLPQLVAPGMPVFHAREAYEYMRERLLPYLTEATLSVKLLTNHITKWQVYDAEKETYLPLDEVMQELERDIATLMEEAEQAEEEEKVSGGPSGGAVEGQGKRLAQLLGAQLKQYISEVRSISSSNAAGRGALGSGHTPTTQVVTGQQTRSHAQVAVQQATQQHLKVVVPAIRTDLVGAVSMVSDGEKVEPGVFKNIDGHRFDDGRYQAFIEEITKFIPKERQYTDPVRTFAYGIDASFYRLNPKLVVKVHNEEEVRKILPIAERLKVPVTFRAAGTSLSGQAITDSVLIKLSHTGKNFRNYTVHGDGSSITVEPGLIGGEVNRILAAYQKKHKLPIQYKIGPDPSSIDSCMIGGIVANNSSGMCCGVSQNTYHTLKDMRVLFVDGTVLDTADPDSCAAFLKSHKALVDGVVDLARRVQADRELTALIRRKFAIKCTTGYSLNALVDFPLDNPIEIIKHVIIGSEGTLGFVSRATYNTVPEWPNKASAFIVFPDVRAACMGASVLRNETSVDAVELFDRASLRECENNEDMMRLVPDIKGCDPMAAALLIECRGQDEAALQGRIEEVVRALTSAGLPVGAKAAEPRPITAYPFHHDAKNSKVFWDVRRGLIPIVGAAREPGTSMLIEDVACPVDKLADMMIDLIDMFQRYGYNDASCFGHALEGNLHLVFSQGFRTKEEVQRFADMMEEMCYIVATKHSGSLKGEHGTGRNVAPFVEMEWGSKAYELMWELKELFDPKYTLNPGVILNRDPDAHIKFLKPSPAASPIVNRCIECGFCESNCPSRDITLTPRQRIAVYREMYRLKQLGPAASEEEKQQLAAITSSYAYDGEQTCAADGMCQEKCPVKINTGDMIKALRAEHMKEAKSASGAAMWMANNFGVLNATVPRFLNLVNLAHSILGPKPLEAISRALNAATNHLVPVWNPYMPKGAAPLKVPAPFPAPAASSGGIPRRVVYMPSCVTRMMGPAASDKETASVHEKILSLFNKAGYEVIVPEGVSSQCCGMMFNSRGFKDAAAAKGADLEAALLKASDNGKIPIVMDTSPCLAQVKSQISEPALRFALYEPVEFIRHFLVDKLEWRKVREQVAIHVPCSSKKMGIEESFAKLAGLCAHEVVPSGIPCCGMAGDRGMRYPELTGSSLQHLNLPKSCSDGYSTSRTCEMSLSNHSGINFRGLVYLVDEATSPKKAATA</sequence>
<dbReference type="GO" id="GO:0071949">
    <property type="term" value="F:FAD binding"/>
    <property type="evidence" value="ECO:0007669"/>
    <property type="project" value="InterPro"/>
</dbReference>
<dbReference type="InterPro" id="IPR016169">
    <property type="entry name" value="FAD-bd_PCMH_sub2"/>
</dbReference>
<organism evidence="15">
    <name type="scientific">Volvox carteri f. nagariensis</name>
    <dbReference type="NCBI Taxonomy" id="3068"/>
    <lineage>
        <taxon>Eukaryota</taxon>
        <taxon>Viridiplantae</taxon>
        <taxon>Chlorophyta</taxon>
        <taxon>core chlorophytes</taxon>
        <taxon>Chlorophyceae</taxon>
        <taxon>CS clade</taxon>
        <taxon>Chlamydomonadales</taxon>
        <taxon>Volvocaceae</taxon>
        <taxon>Volvox</taxon>
    </lineage>
</organism>
<evidence type="ECO:0000256" key="7">
    <source>
        <dbReference type="ARBA" id="ARBA00023002"/>
    </source>
</evidence>
<keyword evidence="15" id="KW-1185">Reference proteome</keyword>
<dbReference type="Pfam" id="PF13183">
    <property type="entry name" value="Fer4_8"/>
    <property type="match status" value="1"/>
</dbReference>
<dbReference type="InterPro" id="IPR016164">
    <property type="entry name" value="FAD-linked_Oxase-like_C"/>
</dbReference>
<keyword evidence="11" id="KW-0812">Transmembrane</keyword>
<feature type="transmembrane region" description="Helical" evidence="11">
    <location>
        <begin position="301"/>
        <end position="321"/>
    </location>
</feature>
<evidence type="ECO:0000256" key="1">
    <source>
        <dbReference type="ARBA" id="ARBA00001974"/>
    </source>
</evidence>
<evidence type="ECO:0000259" key="12">
    <source>
        <dbReference type="PROSITE" id="PS51379"/>
    </source>
</evidence>
<dbReference type="InterPro" id="IPR006094">
    <property type="entry name" value="Oxid_FAD_bind_N"/>
</dbReference>
<feature type="transmembrane region" description="Helical" evidence="11">
    <location>
        <begin position="173"/>
        <end position="194"/>
    </location>
</feature>
<dbReference type="SUPFAM" id="SSF46548">
    <property type="entry name" value="alpha-helical ferredoxin"/>
    <property type="match status" value="1"/>
</dbReference>
<dbReference type="Gene3D" id="3.30.70.2740">
    <property type="match status" value="1"/>
</dbReference>
<evidence type="ECO:0000256" key="10">
    <source>
        <dbReference type="SAM" id="MobiDB-lite"/>
    </source>
</evidence>
<evidence type="ECO:0000256" key="3">
    <source>
        <dbReference type="ARBA" id="ARBA00008000"/>
    </source>
</evidence>
<dbReference type="SUPFAM" id="SSF56176">
    <property type="entry name" value="FAD-binding/transporter-associated domain-like"/>
    <property type="match status" value="1"/>
</dbReference>
<name>D8TJK2_VOLCA</name>
<dbReference type="PROSITE" id="PS00198">
    <property type="entry name" value="4FE4S_FER_1"/>
    <property type="match status" value="1"/>
</dbReference>